<comment type="function">
    <text evidence="9">Site-specific tyrosine recombinase, which acts by catalyzing the cutting and rejoining of the recombining DNA molecules. The XerC-XerD complex is essential to convert dimers of the bacterial chromosome into monomers to permit their segregation at cell division. It also contributes to the segregational stability of plasmids.</text>
</comment>
<gene>
    <name evidence="9" type="primary">xerC</name>
    <name evidence="12" type="ORF">JBKA6_0002</name>
</gene>
<evidence type="ECO:0000256" key="7">
    <source>
        <dbReference type="ARBA" id="ARBA00023172"/>
    </source>
</evidence>
<evidence type="ECO:0000259" key="10">
    <source>
        <dbReference type="PROSITE" id="PS51898"/>
    </source>
</evidence>
<feature type="active site" evidence="9">
    <location>
        <position position="271"/>
    </location>
</feature>
<feature type="active site" evidence="9">
    <location>
        <position position="245"/>
    </location>
</feature>
<dbReference type="RefSeq" id="WP_096684539.1">
    <property type="nucleotide sequence ID" value="NZ_AP014564.1"/>
</dbReference>
<dbReference type="AlphaFoldDB" id="A0A1J1DVX6"/>
<feature type="active site" evidence="9">
    <location>
        <position position="173"/>
    </location>
</feature>
<dbReference type="Pfam" id="PF02899">
    <property type="entry name" value="Phage_int_SAM_1"/>
    <property type="match status" value="1"/>
</dbReference>
<protein>
    <recommendedName>
        <fullName evidence="9">Tyrosine recombinase XerC</fullName>
    </recommendedName>
</protein>
<dbReference type="Gene3D" id="1.10.443.10">
    <property type="entry name" value="Intergrase catalytic core"/>
    <property type="match status" value="1"/>
</dbReference>
<dbReference type="InterPro" id="IPR050090">
    <property type="entry name" value="Tyrosine_recombinase_XerCD"/>
</dbReference>
<dbReference type="PROSITE" id="PS51900">
    <property type="entry name" value="CB"/>
    <property type="match status" value="1"/>
</dbReference>
<evidence type="ECO:0000256" key="9">
    <source>
        <dbReference type="HAMAP-Rule" id="MF_01808"/>
    </source>
</evidence>
<dbReference type="Pfam" id="PF00589">
    <property type="entry name" value="Phage_integrase"/>
    <property type="match status" value="1"/>
</dbReference>
<dbReference type="InterPro" id="IPR002104">
    <property type="entry name" value="Integrase_catalytic"/>
</dbReference>
<dbReference type="GO" id="GO:0051301">
    <property type="term" value="P:cell division"/>
    <property type="evidence" value="ECO:0007669"/>
    <property type="project" value="UniProtKB-KW"/>
</dbReference>
<evidence type="ECO:0000256" key="1">
    <source>
        <dbReference type="ARBA" id="ARBA00004496"/>
    </source>
</evidence>
<comment type="similarity">
    <text evidence="9">Belongs to the 'phage' integrase family. XerC subfamily.</text>
</comment>
<keyword evidence="8 9" id="KW-0131">Cell cycle</keyword>
<reference evidence="12 13" key="1">
    <citation type="submission" date="2014-03" db="EMBL/GenBank/DDBJ databases">
        <title>complete genome sequence of Flavobacteriaceae bacterium JBKA-6.</title>
        <authorList>
            <person name="Takano T."/>
            <person name="Nakamura Y."/>
            <person name="Takuma S."/>
            <person name="Yasuike M."/>
            <person name="Matsuyama T."/>
            <person name="Sakai T."/>
            <person name="Fujiwara A."/>
            <person name="Kimoto K."/>
            <person name="Fukuda Y."/>
            <person name="Kondo H."/>
            <person name="Hirono I."/>
            <person name="Nakayasu C."/>
        </authorList>
    </citation>
    <scope>NUCLEOTIDE SEQUENCE [LARGE SCALE GENOMIC DNA]</scope>
    <source>
        <strain evidence="12 13">JBKA-6</strain>
    </source>
</reference>
<dbReference type="HAMAP" id="MF_01808">
    <property type="entry name" value="Recomb_XerC_XerD"/>
    <property type="match status" value="1"/>
</dbReference>
<keyword evidence="3 9" id="KW-0132">Cell division</keyword>
<dbReference type="GO" id="GO:0007059">
    <property type="term" value="P:chromosome segregation"/>
    <property type="evidence" value="ECO:0007669"/>
    <property type="project" value="UniProtKB-UniRule"/>
</dbReference>
<evidence type="ECO:0000256" key="5">
    <source>
        <dbReference type="ARBA" id="ARBA00022908"/>
    </source>
</evidence>
<dbReference type="PROSITE" id="PS51898">
    <property type="entry name" value="TYR_RECOMBINASE"/>
    <property type="match status" value="1"/>
</dbReference>
<proteinExistence type="inferred from homology"/>
<dbReference type="PANTHER" id="PTHR30349">
    <property type="entry name" value="PHAGE INTEGRASE-RELATED"/>
    <property type="match status" value="1"/>
</dbReference>
<dbReference type="NCBIfam" id="NF040815">
    <property type="entry name" value="recomb_XerA_Arch"/>
    <property type="match status" value="1"/>
</dbReference>
<feature type="active site" evidence="9">
    <location>
        <position position="149"/>
    </location>
</feature>
<keyword evidence="13" id="KW-1185">Reference proteome</keyword>
<keyword evidence="5 9" id="KW-0229">DNA integration</keyword>
<feature type="active site" description="O-(3'-phospho-DNA)-tyrosine intermediate" evidence="9">
    <location>
        <position position="280"/>
    </location>
</feature>
<accession>A0A1J1DVX6</accession>
<dbReference type="EMBL" id="AP014564">
    <property type="protein sequence ID" value="BAV94015.1"/>
    <property type="molecule type" value="Genomic_DNA"/>
</dbReference>
<dbReference type="Proteomes" id="UP000243197">
    <property type="component" value="Chromosome"/>
</dbReference>
<dbReference type="GO" id="GO:0003677">
    <property type="term" value="F:DNA binding"/>
    <property type="evidence" value="ECO:0007669"/>
    <property type="project" value="UniProtKB-UniRule"/>
</dbReference>
<dbReference type="CDD" id="cd00798">
    <property type="entry name" value="INT_XerDC_C"/>
    <property type="match status" value="1"/>
</dbReference>
<evidence type="ECO:0000256" key="6">
    <source>
        <dbReference type="ARBA" id="ARBA00023125"/>
    </source>
</evidence>
<comment type="subunit">
    <text evidence="9">Forms a cyclic heterotetrameric complex composed of two molecules of XerC and two molecules of XerD.</text>
</comment>
<evidence type="ECO:0000313" key="13">
    <source>
        <dbReference type="Proteomes" id="UP000243197"/>
    </source>
</evidence>
<dbReference type="GO" id="GO:0005737">
    <property type="term" value="C:cytoplasm"/>
    <property type="evidence" value="ECO:0007669"/>
    <property type="project" value="UniProtKB-SubCell"/>
</dbReference>
<name>A0A1J1DVX6_9FLAO</name>
<evidence type="ECO:0000256" key="3">
    <source>
        <dbReference type="ARBA" id="ARBA00022618"/>
    </source>
</evidence>
<dbReference type="GO" id="GO:0009037">
    <property type="term" value="F:tyrosine-based site-specific recombinase activity"/>
    <property type="evidence" value="ECO:0007669"/>
    <property type="project" value="UniProtKB-UniRule"/>
</dbReference>
<dbReference type="GO" id="GO:0006313">
    <property type="term" value="P:DNA transposition"/>
    <property type="evidence" value="ECO:0007669"/>
    <property type="project" value="UniProtKB-UniRule"/>
</dbReference>
<evidence type="ECO:0000256" key="8">
    <source>
        <dbReference type="ARBA" id="ARBA00023306"/>
    </source>
</evidence>
<keyword evidence="6 9" id="KW-0238">DNA-binding</keyword>
<sequence length="303" mass="35207">MKWKTILIDYKLFLELEKGLSKNTVISYISDIKKLSNYMIEDLEIQDIREVCREDLQLFIEQMVSDIGLNPRTQARIISSIKSFFNYVLYEGHLETSPAELLETPKISRTLPSVLSGEEIDILINNIEMTDEGYRNKAILETLYGCGLRVSELTELKISDLFMEEEFLKIVGKGNKHRFVPVNRHVIKLINIYLNDIRVHIRPKKGDEDILFLNRRGGRLSRVMIFNIIKDLAQKSNIKKNIGPHTFRHSFATALLNGGADISSIQQMLGHENITTTEIYMHLNREKLKKTIEKYHPRSKRFL</sequence>
<dbReference type="SUPFAM" id="SSF56349">
    <property type="entry name" value="DNA breaking-rejoining enzymes"/>
    <property type="match status" value="1"/>
</dbReference>
<keyword evidence="2 9" id="KW-0963">Cytoplasm</keyword>
<dbReference type="InterPro" id="IPR010998">
    <property type="entry name" value="Integrase_recombinase_N"/>
</dbReference>
<dbReference type="InterPro" id="IPR013762">
    <property type="entry name" value="Integrase-like_cat_sf"/>
</dbReference>
<keyword evidence="7 9" id="KW-0233">DNA recombination</keyword>
<dbReference type="PANTHER" id="PTHR30349:SF81">
    <property type="entry name" value="TYROSINE RECOMBINASE XERC"/>
    <property type="match status" value="1"/>
</dbReference>
<feature type="domain" description="Core-binding (CB)" evidence="11">
    <location>
        <begin position="1"/>
        <end position="89"/>
    </location>
</feature>
<evidence type="ECO:0000256" key="4">
    <source>
        <dbReference type="ARBA" id="ARBA00022829"/>
    </source>
</evidence>
<organism evidence="12 13">
    <name type="scientific">Ichthyobacterium seriolicida</name>
    <dbReference type="NCBI Taxonomy" id="242600"/>
    <lineage>
        <taxon>Bacteria</taxon>
        <taxon>Pseudomonadati</taxon>
        <taxon>Bacteroidota</taxon>
        <taxon>Flavobacteriia</taxon>
        <taxon>Flavobacteriales</taxon>
        <taxon>Ichthyobacteriaceae</taxon>
        <taxon>Ichthyobacterium</taxon>
    </lineage>
</organism>
<evidence type="ECO:0000256" key="2">
    <source>
        <dbReference type="ARBA" id="ARBA00022490"/>
    </source>
</evidence>
<dbReference type="KEGG" id="ise:JBKA6_0002"/>
<dbReference type="OrthoDB" id="9801717at2"/>
<dbReference type="InterPro" id="IPR004107">
    <property type="entry name" value="Integrase_SAM-like_N"/>
</dbReference>
<evidence type="ECO:0000313" key="12">
    <source>
        <dbReference type="EMBL" id="BAV94015.1"/>
    </source>
</evidence>
<dbReference type="NCBIfam" id="NF001399">
    <property type="entry name" value="PRK00283.1"/>
    <property type="match status" value="1"/>
</dbReference>
<comment type="subcellular location">
    <subcellularLocation>
        <location evidence="1 9">Cytoplasm</location>
    </subcellularLocation>
</comment>
<dbReference type="InterPro" id="IPR044068">
    <property type="entry name" value="CB"/>
</dbReference>
<keyword evidence="4 9" id="KW-0159">Chromosome partition</keyword>
<dbReference type="Gene3D" id="1.10.150.130">
    <property type="match status" value="1"/>
</dbReference>
<feature type="active site" evidence="9">
    <location>
        <position position="248"/>
    </location>
</feature>
<dbReference type="InterPro" id="IPR023009">
    <property type="entry name" value="Tyrosine_recombinase_XerC/XerD"/>
</dbReference>
<feature type="domain" description="Tyr recombinase" evidence="10">
    <location>
        <begin position="110"/>
        <end position="293"/>
    </location>
</feature>
<dbReference type="InterPro" id="IPR011010">
    <property type="entry name" value="DNA_brk_join_enz"/>
</dbReference>
<evidence type="ECO:0000259" key="11">
    <source>
        <dbReference type="PROSITE" id="PS51900"/>
    </source>
</evidence>